<accession>W2TZ63</accession>
<dbReference type="AlphaFoldDB" id="W2TZ63"/>
<sequence>MLSSLKEHITKNKTAFKDVACAVLQNQWEWATIFLGVILNGAYGMSELCMASHMPDAFEGQPFGSVGKLLSNLEMKKQRLN</sequence>
<reference evidence="2" key="1">
    <citation type="journal article" date="2014" name="Nat. Genet.">
        <title>Genome of the human hookworm Necator americanus.</title>
        <authorList>
            <person name="Tang Y.T."/>
            <person name="Gao X."/>
            <person name="Rosa B.A."/>
            <person name="Abubucker S."/>
            <person name="Hallsworth-Pepin K."/>
            <person name="Martin J."/>
            <person name="Tyagi R."/>
            <person name="Heizer E."/>
            <person name="Zhang X."/>
            <person name="Bhonagiri-Palsikar V."/>
            <person name="Minx P."/>
            <person name="Warren W.C."/>
            <person name="Wang Q."/>
            <person name="Zhan B."/>
            <person name="Hotez P.J."/>
            <person name="Sternberg P.W."/>
            <person name="Dougall A."/>
            <person name="Gaze S.T."/>
            <person name="Mulvenna J."/>
            <person name="Sotillo J."/>
            <person name="Ranganathan S."/>
            <person name="Rabelo E.M."/>
            <person name="Wilson R.K."/>
            <person name="Felgner P.L."/>
            <person name="Bethony J."/>
            <person name="Hawdon J.M."/>
            <person name="Gasser R.B."/>
            <person name="Loukas A."/>
            <person name="Mitreva M."/>
        </authorList>
    </citation>
    <scope>NUCLEOTIDE SEQUENCE [LARGE SCALE GENOMIC DNA]</scope>
</reference>
<evidence type="ECO:0000313" key="2">
    <source>
        <dbReference type="Proteomes" id="UP000053676"/>
    </source>
</evidence>
<dbReference type="KEGG" id="nai:NECAME_16410"/>
<dbReference type="STRING" id="51031.W2TZ63"/>
<dbReference type="EMBL" id="KI657579">
    <property type="protein sequence ID" value="ETN86317.1"/>
    <property type="molecule type" value="Genomic_DNA"/>
</dbReference>
<keyword evidence="2" id="KW-1185">Reference proteome</keyword>
<gene>
    <name evidence="1" type="ORF">NECAME_16410</name>
</gene>
<evidence type="ECO:0000313" key="1">
    <source>
        <dbReference type="EMBL" id="ETN86317.1"/>
    </source>
</evidence>
<name>W2TZ63_NECAM</name>
<protein>
    <submittedName>
        <fullName evidence="1">Uncharacterized protein</fullName>
    </submittedName>
</protein>
<organism evidence="1 2">
    <name type="scientific">Necator americanus</name>
    <name type="common">Human hookworm</name>
    <dbReference type="NCBI Taxonomy" id="51031"/>
    <lineage>
        <taxon>Eukaryota</taxon>
        <taxon>Metazoa</taxon>
        <taxon>Ecdysozoa</taxon>
        <taxon>Nematoda</taxon>
        <taxon>Chromadorea</taxon>
        <taxon>Rhabditida</taxon>
        <taxon>Rhabditina</taxon>
        <taxon>Rhabditomorpha</taxon>
        <taxon>Strongyloidea</taxon>
        <taxon>Ancylostomatidae</taxon>
        <taxon>Bunostominae</taxon>
        <taxon>Necator</taxon>
    </lineage>
</organism>
<dbReference type="OrthoDB" id="10253869at2759"/>
<dbReference type="Proteomes" id="UP000053676">
    <property type="component" value="Unassembled WGS sequence"/>
</dbReference>
<proteinExistence type="predicted"/>